<feature type="region of interest" description="Disordered" evidence="3">
    <location>
        <begin position="2421"/>
        <end position="2444"/>
    </location>
</feature>
<evidence type="ECO:0000259" key="4">
    <source>
        <dbReference type="PROSITE" id="PS51329"/>
    </source>
</evidence>
<evidence type="ECO:0000256" key="1">
    <source>
        <dbReference type="ARBA" id="ARBA00008848"/>
    </source>
</evidence>
<reference evidence="5 6" key="1">
    <citation type="submission" date="2021-02" db="EMBL/GenBank/DDBJ databases">
        <title>Porcisia hertigi Genome sequencing and assembly.</title>
        <authorList>
            <person name="Almutairi H."/>
            <person name="Gatherer D."/>
        </authorList>
    </citation>
    <scope>NUCLEOTIDE SEQUENCE [LARGE SCALE GENOMIC DNA]</scope>
    <source>
        <strain evidence="5 6">C119</strain>
    </source>
</reference>
<feature type="compositionally biased region" description="Low complexity" evidence="3">
    <location>
        <begin position="26"/>
        <end position="40"/>
    </location>
</feature>
<evidence type="ECO:0000313" key="6">
    <source>
        <dbReference type="Proteomes" id="UP000674318"/>
    </source>
</evidence>
<feature type="compositionally biased region" description="Gly residues" evidence="3">
    <location>
        <begin position="459"/>
        <end position="469"/>
    </location>
</feature>
<comment type="caution">
    <text evidence="5">The sequence shown here is derived from an EMBL/GenBank/DDBJ whole genome shotgun (WGS) entry which is preliminary data.</text>
</comment>
<keyword evidence="2" id="KW-0175">Coiled coil</keyword>
<sequence>MSSSSASSQSTGYQSTTRRLRLCHRSTSPTSSAASTTSPPGSILPAALPSEGLLLQSTGSSLADAGLHSPLLTTAMPTTSLSAAAAPLALSVLRPANDQTPSSTEVRTVALDSVTTAVLSARPFTLGELPVVASSSTLTNTSCTSSANASFLAPPFSTVAGDPAVSYIAAPQAPAAGSLGALTTLSSSQPFRSASSTDCPPFRRPPPATQAASGVHDDSLNSSFEDGSGGEEGGHRDELDSSAGSRAAQAALDAAEELIEPERQFDSSPALTALTRPSFSANPPMALERIDLTGPLPPQPVEGCRLDAEMDNTRSDSTPRDEMASGADCVLHTPSPYKQRLFPRTNGDDFTGIPVNAAHAAVSRRQPPPPPTPSTTRRASPSCSSAMRCGGGSETTSCDRSFFTTEPTVEQQNTPLISHGTHTNTTSAEAAQAVVNYSASLLPPTRSTSSSSNLNDKGGSSGSARGGPDAGNDSPGLAFVRNAPGRHHNTRSSSDSSGGDTYWLQLPCETAMEHSGALEEAVGADNTASATVLTSSLTAIDTVMGESGTSSSRTSVVLMPPLPPQPRVASPPDHSSHPPSLSVNADAAVFGTSPSCSYSDEDPPAPERLAAGRPPGGDAVQQMLVTQRIPAPGNSLLSRSSSSKSIGGTHKEPRQPIRNRSRSVTSGELTDREEVVGDDDRPTPPSHAVNAGTVAGDPTYTPPPVSVPVTAPQMDAVRERVTSARRPRAPPHTRVLDIDDFDRGEESEEGSTCVNWDDAEEGGSNPAALEEAGRWDRILGEMELVDCTMISRVHQQVVPRQRSTSHSSSDDGGVHADTEDGEDLCLFKVVSLFPMAAEDCRARWPRRARVQRCLLALAEEMRSTQRALDEAGLTSAESETQSPDSQGVDAHEAAVSAKRGRVDGVRDDPNGLFAQRRQRTTCAGLLRVHVDSSCRLIAQLEATPYMVTLRYLLAASAGTGLRENEVVALIRTVVCKVATMHNAGFVHGALHAGNVLISSYDGDAVLTQPCGLMSQSSWLPSDLSAISVSRALAMAPYISKVWGAHRLHFDGSTSRRLGSPQRPSTAELITYHNLAALGWLDGDPPSKSAESDDSDNITEPTSGVAYTPTAADDLYAVGMIAFFIHFGAPPFQMASLWAVVERLGVLLDDYMAAMQSCSCSSSVAARQEARRVVAEFCFGTGRYSFDAKCASSPSPSSAESPQSPGLTTPALSVMRHHSVTPFRAEFVEALQSFIVDCVEASCIAAMQKCKCAPPHPSGPSQPVYANAQELLAGHPFFRRPSLSTQTGDGHGAHGDTGGGPSTEEEELQSGADEKMRDTVHRVAYPAFCTWSGARKDCGSVPYLSRLHSNALFTARCTALCAFISFAAQHDNDRTSDSLKIFGDSEPLGTLSLLSPQVVVAPRAWRASFPSGAGDTGCGGDRKTGQHTFPAASAETTLLAPLQWQQPGNPRLAVDSAEHQCLSSLIRPSPVEAPAWVAVNDHDGCSDNNVSAGASAQEGEGDLVAQIFSGSPPGVNSNFVYRPLLHALVLAEKQEDVFFLSRTFILSRVSPFADTLVLQHLTDCTVTLLAPFRYVVLDGLQRCEVRLGPCESCVLRDVHNCPLIAVAARQLCGINVSATHLSWSGQGSGRSHLKSSRDVTTSLYGLVYEGVVEDYSRVGLALEHAPCFAPMDNADDLSEASATAGSRIDVLDRRRTVELLPNTATDASQSQIEVGLCLAPEAPYAHALFFSNTRYVHSGRRSGGLESASVPLPDVYHFFGELTEKDVVVCDIDGSVQDGDARPIVFLIGVLGDVVVERCSYCTIVVAGTPSSLQASECHDCELIFMARESVIEDCARVDCVALVTEYLLVRECDAVRVRPLFLDCPFSDEILRCVVGGSIGGSEEEKVVGAYKAGRLHELNAVLRGFDQGVYVETSENVFIEDISYYYQHSGLARGIERNVSRNSGADKHGISLLSVPYASMPNPTAGGGPSNDASQFTAKAAQSLAEHLSLPCYLEPLHRYGDVEREAVSRASRVAVSFHDLLNVSVFRPRGSLCPVASHASSGSPDTAAPLVDVCVDRIHGGVIYIEDAVHNLRLRHCAGPLDVVVCAAATVYMEGCVGVQLRTACIDFHAVDCVHCHVALHVNNPPRYHCCTSMQTSALNITARDLDTMLAAAGVSLATNLYDSPLPLTEKPETRRAVGFPSASLETRAIDGSCRVDVDTPTAFQGIADICAALVASTNTEQRVSPSQIPRIMSVLRQPVTVVAPLPGLCVSPTEAPFLEELEERVVLWAKQPLSVSREEAVAIALYALADVGEASSSVTEWAEGSELGQHTEPPPPGAEVDTAPDADEPLPLVVIRAPPSPSATTTTSTVDSAPEPASGAAQQRSFFTDPQSQQQTEHCHPRDSGDVAAQSAPALLTSSSSGVVAVSEAVVDKISPGLLEKGQEGDSMKGEATMHPAPEPPLSPPLTHYVDPMQVPLSTNTCTSPVAEPRVTSMQFPRAHRTEGSPMRTHVGGDTCFAPTATLHAASSANSSSVTGHHDIASSTEIDISVNSSDTAPPPPPPGPTDALNPTQVGASSAMNVFSHAQQSGLSVTAGATDPVMGNESGAYVAATCASDREDLGLPSASPFYGHSRSAAMGGDTSSVGHDSTWMEPQPLPVDEAFGALGGEVQVRWPSLSQASMGLLISAEGNNRGGDEPMAALVPKEGEQHCAGNTGSASSRGSSSPTAEYLRGDLTQCESNTKHIEGKDSGAVAGALTLAPTGALHVSQDSPTPQQNLSFPDAIVIPLKAMDATGGDDAEVGDPSTICGAVLEPQPNECIVRHNTDSPEKTFYSEVITTDDLAVEMQDLTRRVEQARQLYTQQQGSWQSAASGSLEARVRAAVAKLGSLKKMC</sequence>
<evidence type="ECO:0000313" key="5">
    <source>
        <dbReference type="EMBL" id="KAG5507031.1"/>
    </source>
</evidence>
<proteinExistence type="inferred from homology"/>
<evidence type="ECO:0000256" key="2">
    <source>
        <dbReference type="SAM" id="Coils"/>
    </source>
</evidence>
<dbReference type="PANTHER" id="PTHR15139:SF0">
    <property type="entry name" value="TUBULIN-SPECIFIC CHAPERONE C"/>
    <property type="match status" value="1"/>
</dbReference>
<feature type="compositionally biased region" description="Polar residues" evidence="3">
    <location>
        <begin position="266"/>
        <end position="281"/>
    </location>
</feature>
<feature type="compositionally biased region" description="Low complexity" evidence="3">
    <location>
        <begin position="374"/>
        <end position="386"/>
    </location>
</feature>
<dbReference type="GO" id="GO:0007023">
    <property type="term" value="P:post-chaperonin tubulin folding pathway"/>
    <property type="evidence" value="ECO:0007669"/>
    <property type="project" value="InterPro"/>
</dbReference>
<feature type="region of interest" description="Disordered" evidence="3">
    <location>
        <begin position="189"/>
        <end position="282"/>
    </location>
</feature>
<dbReference type="Pfam" id="PF07986">
    <property type="entry name" value="TBCC"/>
    <property type="match status" value="3"/>
</dbReference>
<feature type="region of interest" description="Disordered" evidence="3">
    <location>
        <begin position="2690"/>
        <end position="2711"/>
    </location>
</feature>
<dbReference type="PROSITE" id="PS51329">
    <property type="entry name" value="C_CAP_COFACTOR_C"/>
    <property type="match status" value="3"/>
</dbReference>
<feature type="coiled-coil region" evidence="2">
    <location>
        <begin position="2821"/>
        <end position="2848"/>
    </location>
</feature>
<protein>
    <recommendedName>
        <fullName evidence="4">C-CAP/cofactor C-like domain-containing protein</fullName>
    </recommendedName>
</protein>
<keyword evidence="6" id="KW-1185">Reference proteome</keyword>
<feature type="compositionally biased region" description="Basic and acidic residues" evidence="3">
    <location>
        <begin position="808"/>
        <end position="817"/>
    </location>
</feature>
<feature type="compositionally biased region" description="Polar residues" evidence="3">
    <location>
        <begin position="875"/>
        <end position="885"/>
    </location>
</feature>
<name>A0A836I973_9TRYP</name>
<feature type="compositionally biased region" description="Basic and acidic residues" evidence="3">
    <location>
        <begin position="669"/>
        <end position="682"/>
    </location>
</feature>
<feature type="region of interest" description="Disordered" evidence="3">
    <location>
        <begin position="2532"/>
        <end position="2555"/>
    </location>
</feature>
<feature type="region of interest" description="Disordered" evidence="3">
    <location>
        <begin position="743"/>
        <end position="766"/>
    </location>
</feature>
<dbReference type="Proteomes" id="UP000674318">
    <property type="component" value="Unassembled WGS sequence"/>
</dbReference>
<dbReference type="OrthoDB" id="266740at2759"/>
<feature type="compositionally biased region" description="Low complexity" evidence="3">
    <location>
        <begin position="570"/>
        <end position="580"/>
    </location>
</feature>
<feature type="compositionally biased region" description="Low complexity" evidence="3">
    <location>
        <begin position="2345"/>
        <end position="2357"/>
    </location>
</feature>
<dbReference type="InterPro" id="IPR012945">
    <property type="entry name" value="Tubulin-bd_cofactor_C_dom"/>
</dbReference>
<dbReference type="InterPro" id="IPR027684">
    <property type="entry name" value="TBCC"/>
</dbReference>
<feature type="region of interest" description="Disordered" evidence="3">
    <location>
        <begin position="311"/>
        <end position="332"/>
    </location>
</feature>
<evidence type="ECO:0000256" key="3">
    <source>
        <dbReference type="SAM" id="MobiDB-lite"/>
    </source>
</evidence>
<dbReference type="GO" id="GO:0005737">
    <property type="term" value="C:cytoplasm"/>
    <property type="evidence" value="ECO:0007669"/>
    <property type="project" value="TreeGrafter"/>
</dbReference>
<dbReference type="Gene3D" id="2.160.20.70">
    <property type="match status" value="3"/>
</dbReference>
<feature type="compositionally biased region" description="Low complexity" evidence="3">
    <location>
        <begin position="2698"/>
        <end position="2707"/>
    </location>
</feature>
<feature type="region of interest" description="Disordered" evidence="3">
    <location>
        <begin position="359"/>
        <end position="397"/>
    </location>
</feature>
<dbReference type="GO" id="GO:0007021">
    <property type="term" value="P:tubulin complex assembly"/>
    <property type="evidence" value="ECO:0007669"/>
    <property type="project" value="TreeGrafter"/>
</dbReference>
<organism evidence="5 6">
    <name type="scientific">Porcisia hertigi</name>
    <dbReference type="NCBI Taxonomy" id="2761500"/>
    <lineage>
        <taxon>Eukaryota</taxon>
        <taxon>Discoba</taxon>
        <taxon>Euglenozoa</taxon>
        <taxon>Kinetoplastea</taxon>
        <taxon>Metakinetoplastina</taxon>
        <taxon>Trypanosomatida</taxon>
        <taxon>Trypanosomatidae</taxon>
        <taxon>Leishmaniinae</taxon>
        <taxon>Porcisia</taxon>
    </lineage>
</organism>
<feature type="compositionally biased region" description="Low complexity" evidence="3">
    <location>
        <begin position="241"/>
        <end position="253"/>
    </location>
</feature>
<feature type="region of interest" description="Disordered" evidence="3">
    <location>
        <begin position="868"/>
        <end position="899"/>
    </location>
</feature>
<dbReference type="RefSeq" id="XP_067757757.1">
    <property type="nucleotide sequence ID" value="XM_067901731.1"/>
</dbReference>
<accession>A0A836I973</accession>
<feature type="compositionally biased region" description="Low complexity" evidence="3">
    <location>
        <begin position="442"/>
        <end position="452"/>
    </location>
</feature>
<feature type="region of interest" description="Disordered" evidence="3">
    <location>
        <begin position="796"/>
        <end position="817"/>
    </location>
</feature>
<feature type="domain" description="C-CAP/cofactor C-like" evidence="4">
    <location>
        <begin position="1752"/>
        <end position="1902"/>
    </location>
</feature>
<dbReference type="SUPFAM" id="SSF56112">
    <property type="entry name" value="Protein kinase-like (PK-like)"/>
    <property type="match status" value="1"/>
</dbReference>
<feature type="domain" description="C-CAP/cofactor C-like" evidence="4">
    <location>
        <begin position="2036"/>
        <end position="2170"/>
    </location>
</feature>
<feature type="region of interest" description="Disordered" evidence="3">
    <location>
        <begin position="1"/>
        <end position="45"/>
    </location>
</feature>
<dbReference type="InterPro" id="IPR016098">
    <property type="entry name" value="CAP/MinC_C"/>
</dbReference>
<feature type="compositionally biased region" description="Polar residues" evidence="3">
    <location>
        <begin position="2363"/>
        <end position="2379"/>
    </location>
</feature>
<feature type="compositionally biased region" description="Low complexity" evidence="3">
    <location>
        <begin position="635"/>
        <end position="645"/>
    </location>
</feature>
<gene>
    <name evidence="5" type="ORF">JKF63_05777</name>
</gene>
<dbReference type="KEGG" id="phet:94291808"/>
<feature type="compositionally biased region" description="Low complexity" evidence="3">
    <location>
        <begin position="1"/>
        <end position="17"/>
    </location>
</feature>
<feature type="region of interest" description="Disordered" evidence="3">
    <location>
        <begin position="1281"/>
        <end position="1315"/>
    </location>
</feature>
<feature type="compositionally biased region" description="Basic and acidic residues" evidence="3">
    <location>
        <begin position="311"/>
        <end position="323"/>
    </location>
</feature>
<dbReference type="InterPro" id="IPR017901">
    <property type="entry name" value="C-CAP_CF_C-like"/>
</dbReference>
<feature type="region of interest" description="Disordered" evidence="3">
    <location>
        <begin position="2300"/>
        <end position="2391"/>
    </location>
</feature>
<comment type="similarity">
    <text evidence="1">Belongs to the TBCC family.</text>
</comment>
<dbReference type="InterPro" id="IPR011009">
    <property type="entry name" value="Kinase-like_dom_sf"/>
</dbReference>
<feature type="region of interest" description="Disordered" evidence="3">
    <location>
        <begin position="544"/>
        <end position="618"/>
    </location>
</feature>
<feature type="region of interest" description="Disordered" evidence="3">
    <location>
        <begin position="630"/>
        <end position="712"/>
    </location>
</feature>
<feature type="compositionally biased region" description="Polar residues" evidence="3">
    <location>
        <begin position="189"/>
        <end position="198"/>
    </location>
</feature>
<feature type="region of interest" description="Disordered" evidence="3">
    <location>
        <begin position="442"/>
        <end position="501"/>
    </location>
</feature>
<dbReference type="EMBL" id="JAFJZO010000019">
    <property type="protein sequence ID" value="KAG5507031.1"/>
    <property type="molecule type" value="Genomic_DNA"/>
</dbReference>
<feature type="domain" description="C-CAP/cofactor C-like" evidence="4">
    <location>
        <begin position="1522"/>
        <end position="1683"/>
    </location>
</feature>
<dbReference type="Gene3D" id="1.10.510.10">
    <property type="entry name" value="Transferase(Phosphotransferase) domain 1"/>
    <property type="match status" value="1"/>
</dbReference>
<dbReference type="GeneID" id="94291808"/>
<dbReference type="PANTHER" id="PTHR15139">
    <property type="entry name" value="TUBULIN FOLDING COFACTOR C"/>
    <property type="match status" value="1"/>
</dbReference>